<evidence type="ECO:0000259" key="2">
    <source>
        <dbReference type="Pfam" id="PF15326"/>
    </source>
</evidence>
<dbReference type="AlphaFoldDB" id="A0A8T3E8C5"/>
<feature type="compositionally biased region" description="Polar residues" evidence="1">
    <location>
        <begin position="349"/>
        <end position="386"/>
    </location>
</feature>
<dbReference type="GO" id="GO:0005634">
    <property type="term" value="C:nucleus"/>
    <property type="evidence" value="ECO:0007669"/>
    <property type="project" value="TreeGrafter"/>
</dbReference>
<feature type="region of interest" description="Disordered" evidence="1">
    <location>
        <begin position="342"/>
        <end position="387"/>
    </location>
</feature>
<feature type="region of interest" description="Disordered" evidence="1">
    <location>
        <begin position="155"/>
        <end position="181"/>
    </location>
</feature>
<feature type="domain" description="Testis expressed sequence 15" evidence="2">
    <location>
        <begin position="24"/>
        <end position="146"/>
    </location>
</feature>
<reference evidence="3" key="1">
    <citation type="submission" date="2021-01" db="EMBL/GenBank/DDBJ databases">
        <authorList>
            <person name="Zahm M."/>
            <person name="Roques C."/>
            <person name="Cabau C."/>
            <person name="Klopp C."/>
            <person name="Donnadieu C."/>
            <person name="Jouanno E."/>
            <person name="Lampietro C."/>
            <person name="Louis A."/>
            <person name="Herpin A."/>
            <person name="Echchiki A."/>
            <person name="Berthelot C."/>
            <person name="Parey E."/>
            <person name="Roest-Crollius H."/>
            <person name="Braasch I."/>
            <person name="Postlethwait J."/>
            <person name="Bobe J."/>
            <person name="Montfort J."/>
            <person name="Bouchez O."/>
            <person name="Begum T."/>
            <person name="Mejri S."/>
            <person name="Adams A."/>
            <person name="Chen W.-J."/>
            <person name="Guiguen Y."/>
        </authorList>
    </citation>
    <scope>NUCLEOTIDE SEQUENCE</scope>
    <source>
        <tissue evidence="3">Blood</tissue>
    </source>
</reference>
<dbReference type="GO" id="GO:0007130">
    <property type="term" value="P:synaptonemal complex assembly"/>
    <property type="evidence" value="ECO:0007669"/>
    <property type="project" value="TreeGrafter"/>
</dbReference>
<proteinExistence type="predicted"/>
<evidence type="ECO:0000313" key="3">
    <source>
        <dbReference type="EMBL" id="KAI1905333.1"/>
    </source>
</evidence>
<comment type="caution">
    <text evidence="3">The sequence shown here is derived from an EMBL/GenBank/DDBJ whole genome shotgun (WGS) entry which is preliminary data.</text>
</comment>
<gene>
    <name evidence="3" type="ORF">AGOR_G00015020</name>
</gene>
<dbReference type="OrthoDB" id="10054471at2759"/>
<feature type="region of interest" description="Disordered" evidence="1">
    <location>
        <begin position="305"/>
        <end position="325"/>
    </location>
</feature>
<dbReference type="InterPro" id="IPR026616">
    <property type="entry name" value="TEX15"/>
</dbReference>
<dbReference type="PANTHER" id="PTHR22380">
    <property type="entry name" value="TESTIS-EXPRESSED PROTEIN 15"/>
    <property type="match status" value="1"/>
</dbReference>
<dbReference type="InterPro" id="IPR032765">
    <property type="entry name" value="TEX15_dom"/>
</dbReference>
<dbReference type="GO" id="GO:0007140">
    <property type="term" value="P:male meiotic nuclear division"/>
    <property type="evidence" value="ECO:0007669"/>
    <property type="project" value="InterPro"/>
</dbReference>
<sequence length="462" mass="52149">MEANTNHHSNIDPKFITTSFPKEYSVGDISSTLKEADLVASLTELSPLRSKCREMLGYFIAAFERDQNVDFNSVCVSRELIMERYLWHPPPPVDLKYEALNSFLEMQMMMEATQFVENKLRSLSGEPTFRSLLWYDPTLKGELYKGKETVCKRRTRAQKKNDETDTVKNSCPAKIRPQKPLAKSVENQGSHFQSVTPESATCTQYQPVNWSTIRAVPSQAIQVPMQPHKGMPKPWTIPSIPPSPCTETWAKEMCEKQNLQWRAPAPVVPNRFKATILRARLEARARLHASQHVTVPHAQLKVAGVGGRGESRPTTPALAHPSWSPRCKHPWNSVWAESEPATGVLPHSGQYQNPQNQWDPALFPSQQSPLQPATSLPQQGNSTQQPLHPHRAFMTTTKPPPFVYKPKALSYPFFLWNGHTYATANPAIVNTPHLSGTSLHQYPKMPRARFCLSDIAQHQPNQ</sequence>
<accession>A0A8T3E8C5</accession>
<keyword evidence="4" id="KW-1185">Reference proteome</keyword>
<organism evidence="3 4">
    <name type="scientific">Albula goreensis</name>
    <dbReference type="NCBI Taxonomy" id="1534307"/>
    <lineage>
        <taxon>Eukaryota</taxon>
        <taxon>Metazoa</taxon>
        <taxon>Chordata</taxon>
        <taxon>Craniata</taxon>
        <taxon>Vertebrata</taxon>
        <taxon>Euteleostomi</taxon>
        <taxon>Actinopterygii</taxon>
        <taxon>Neopterygii</taxon>
        <taxon>Teleostei</taxon>
        <taxon>Albuliformes</taxon>
        <taxon>Albulidae</taxon>
        <taxon>Albula</taxon>
    </lineage>
</organism>
<name>A0A8T3E8C5_9TELE</name>
<protein>
    <recommendedName>
        <fullName evidence="2">Testis expressed sequence 15 domain-containing protein</fullName>
    </recommendedName>
</protein>
<dbReference type="Proteomes" id="UP000829720">
    <property type="component" value="Unassembled WGS sequence"/>
</dbReference>
<dbReference type="EMBL" id="JAERUA010000001">
    <property type="protein sequence ID" value="KAI1905333.1"/>
    <property type="molecule type" value="Genomic_DNA"/>
</dbReference>
<dbReference type="Pfam" id="PF15326">
    <property type="entry name" value="TEX15"/>
    <property type="match status" value="1"/>
</dbReference>
<evidence type="ECO:0000256" key="1">
    <source>
        <dbReference type="SAM" id="MobiDB-lite"/>
    </source>
</evidence>
<evidence type="ECO:0000313" key="4">
    <source>
        <dbReference type="Proteomes" id="UP000829720"/>
    </source>
</evidence>
<dbReference type="PANTHER" id="PTHR22380:SF1">
    <property type="entry name" value="TESTIS-EXPRESSED PROTEIN 15"/>
    <property type="match status" value="1"/>
</dbReference>
<dbReference type="GO" id="GO:0010569">
    <property type="term" value="P:regulation of double-strand break repair via homologous recombination"/>
    <property type="evidence" value="ECO:0007669"/>
    <property type="project" value="InterPro"/>
</dbReference>